<comment type="caution">
    <text evidence="2">The sequence shown here is derived from an EMBL/GenBank/DDBJ whole genome shotgun (WGS) entry which is preliminary data.</text>
</comment>
<sequence>MELKTIWQWWILATSGLHVSAHYELRVPYQNATFVPFAMFKEYWDRDYDKGCQLGLVTGADKFYVKVAEVEKVPGNKILLYTISIILSANQIDHSRPCEFILDVIAPNLVMLFDCAGPEIRGKPLLTFNSPQKLLKSEEQLPYYLTWKDGCLEFGRDEPGSDSNLILFKHLHYKPGSHNELKDFYEPRHWIGSIGFTAQASRSSFFSYDPNCYGRNFRDLGENYAAFDIKVLNATHNKTILRPENKSVLISFDVNVDAGLGSLIEFNLNETIPFLNEVNKDEGNFRSAHISSFNFTEEVITNQRLTSMKCDPAEMSQLCRMGQYGFKNTLDAKLSGRGFSFRFGPYDRRIFGFGIECTPETQESCETIWRPNIK</sequence>
<proteinExistence type="predicted"/>
<evidence type="ECO:0008006" key="4">
    <source>
        <dbReference type="Google" id="ProtNLM"/>
    </source>
</evidence>
<dbReference type="Proteomes" id="UP000318571">
    <property type="component" value="Chromosome 11"/>
</dbReference>
<evidence type="ECO:0000313" key="3">
    <source>
        <dbReference type="Proteomes" id="UP000318571"/>
    </source>
</evidence>
<evidence type="ECO:0000256" key="1">
    <source>
        <dbReference type="SAM" id="SignalP"/>
    </source>
</evidence>
<feature type="chain" id="PRO_5021771158" description="CUB domain-containing protein" evidence="1">
    <location>
        <begin position="22"/>
        <end position="374"/>
    </location>
</feature>
<organism evidence="2 3">
    <name type="scientific">Tigriopus californicus</name>
    <name type="common">Marine copepod</name>
    <dbReference type="NCBI Taxonomy" id="6832"/>
    <lineage>
        <taxon>Eukaryota</taxon>
        <taxon>Metazoa</taxon>
        <taxon>Ecdysozoa</taxon>
        <taxon>Arthropoda</taxon>
        <taxon>Crustacea</taxon>
        <taxon>Multicrustacea</taxon>
        <taxon>Hexanauplia</taxon>
        <taxon>Copepoda</taxon>
        <taxon>Harpacticoida</taxon>
        <taxon>Harpacticidae</taxon>
        <taxon>Tigriopus</taxon>
    </lineage>
</organism>
<dbReference type="EMBL" id="VCGU01000003">
    <property type="protein sequence ID" value="TRY78821.1"/>
    <property type="molecule type" value="Genomic_DNA"/>
</dbReference>
<protein>
    <recommendedName>
        <fullName evidence="4">CUB domain-containing protein</fullName>
    </recommendedName>
</protein>
<keyword evidence="1" id="KW-0732">Signal</keyword>
<gene>
    <name evidence="2" type="ORF">TCAL_08757</name>
</gene>
<name>A0A553PMA8_TIGCA</name>
<keyword evidence="3" id="KW-1185">Reference proteome</keyword>
<reference evidence="2 3" key="1">
    <citation type="journal article" date="2018" name="Nat. Ecol. Evol.">
        <title>Genomic signatures of mitonuclear coevolution across populations of Tigriopus californicus.</title>
        <authorList>
            <person name="Barreto F.S."/>
            <person name="Watson E.T."/>
            <person name="Lima T.G."/>
            <person name="Willett C.S."/>
            <person name="Edmands S."/>
            <person name="Li W."/>
            <person name="Burton R.S."/>
        </authorList>
    </citation>
    <scope>NUCLEOTIDE SEQUENCE [LARGE SCALE GENOMIC DNA]</scope>
    <source>
        <strain evidence="2 3">San Diego</strain>
    </source>
</reference>
<feature type="signal peptide" evidence="1">
    <location>
        <begin position="1"/>
        <end position="21"/>
    </location>
</feature>
<accession>A0A553PMA8</accession>
<dbReference type="AlphaFoldDB" id="A0A553PMA8"/>
<evidence type="ECO:0000313" key="2">
    <source>
        <dbReference type="EMBL" id="TRY78821.1"/>
    </source>
</evidence>